<organism evidence="2 3">
    <name type="scientific">Tautonia plasticadhaerens</name>
    <dbReference type="NCBI Taxonomy" id="2527974"/>
    <lineage>
        <taxon>Bacteria</taxon>
        <taxon>Pseudomonadati</taxon>
        <taxon>Planctomycetota</taxon>
        <taxon>Planctomycetia</taxon>
        <taxon>Isosphaerales</taxon>
        <taxon>Isosphaeraceae</taxon>
        <taxon>Tautonia</taxon>
    </lineage>
</organism>
<proteinExistence type="predicted"/>
<keyword evidence="1" id="KW-0812">Transmembrane</keyword>
<evidence type="ECO:0000256" key="1">
    <source>
        <dbReference type="SAM" id="Phobius"/>
    </source>
</evidence>
<feature type="transmembrane region" description="Helical" evidence="1">
    <location>
        <begin position="220"/>
        <end position="239"/>
    </location>
</feature>
<feature type="transmembrane region" description="Helical" evidence="1">
    <location>
        <begin position="30"/>
        <end position="47"/>
    </location>
</feature>
<reference evidence="2 3" key="1">
    <citation type="submission" date="2019-02" db="EMBL/GenBank/DDBJ databases">
        <title>Deep-cultivation of Planctomycetes and their phenomic and genomic characterization uncovers novel biology.</title>
        <authorList>
            <person name="Wiegand S."/>
            <person name="Jogler M."/>
            <person name="Boedeker C."/>
            <person name="Pinto D."/>
            <person name="Vollmers J."/>
            <person name="Rivas-Marin E."/>
            <person name="Kohn T."/>
            <person name="Peeters S.H."/>
            <person name="Heuer A."/>
            <person name="Rast P."/>
            <person name="Oberbeckmann S."/>
            <person name="Bunk B."/>
            <person name="Jeske O."/>
            <person name="Meyerdierks A."/>
            <person name="Storesund J.E."/>
            <person name="Kallscheuer N."/>
            <person name="Luecker S."/>
            <person name="Lage O.M."/>
            <person name="Pohl T."/>
            <person name="Merkel B.J."/>
            <person name="Hornburger P."/>
            <person name="Mueller R.-W."/>
            <person name="Bruemmer F."/>
            <person name="Labrenz M."/>
            <person name="Spormann A.M."/>
            <person name="Op den Camp H."/>
            <person name="Overmann J."/>
            <person name="Amann R."/>
            <person name="Jetten M.S.M."/>
            <person name="Mascher T."/>
            <person name="Medema M.H."/>
            <person name="Devos D.P."/>
            <person name="Kaster A.-K."/>
            <person name="Ovreas L."/>
            <person name="Rohde M."/>
            <person name="Galperin M.Y."/>
            <person name="Jogler C."/>
        </authorList>
    </citation>
    <scope>NUCLEOTIDE SEQUENCE [LARGE SCALE GENOMIC DNA]</scope>
    <source>
        <strain evidence="2 3">ElP</strain>
    </source>
</reference>
<keyword evidence="3" id="KW-1185">Reference proteome</keyword>
<dbReference type="OrthoDB" id="6864970at2"/>
<evidence type="ECO:0000313" key="2">
    <source>
        <dbReference type="EMBL" id="QDV35878.1"/>
    </source>
</evidence>
<feature type="transmembrane region" description="Helical" evidence="1">
    <location>
        <begin position="53"/>
        <end position="74"/>
    </location>
</feature>
<dbReference type="AlphaFoldDB" id="A0A518H4Y8"/>
<feature type="transmembrane region" description="Helical" evidence="1">
    <location>
        <begin position="128"/>
        <end position="147"/>
    </location>
</feature>
<dbReference type="EMBL" id="CP036426">
    <property type="protein sequence ID" value="QDV35878.1"/>
    <property type="molecule type" value="Genomic_DNA"/>
</dbReference>
<keyword evidence="1" id="KW-0472">Membrane</keyword>
<evidence type="ECO:0000313" key="3">
    <source>
        <dbReference type="Proteomes" id="UP000317835"/>
    </source>
</evidence>
<sequence length="279" mass="28782">MESTTPTAPGAPPSLAPAGRALRWSRATSMAMALGLVLVAAAGMVVVPRSHLGGWAAVISVLTLMIVVVGRATTGRAAGALIDRRNRFSLSRLQLLAWTVLVPSAAYVACMANIGSRAPDPLRVDVPQTLWALMGLGVTSAVGAPMIREAKTRRKVDPGELHRAMQSRVERAGTSVPADCFSNVGPILVNRGAEGASFSDLLTGDEVGDAPFTSLGKLQFALVSMLVLILYAAALAGVLGQPAPIRALPALDNGLVTLMGISHAGYLAHQAAPQSLSPA</sequence>
<name>A0A518H4Y8_9BACT</name>
<dbReference type="Proteomes" id="UP000317835">
    <property type="component" value="Chromosome"/>
</dbReference>
<protein>
    <submittedName>
        <fullName evidence="2">Uncharacterized protein</fullName>
    </submittedName>
</protein>
<feature type="transmembrane region" description="Helical" evidence="1">
    <location>
        <begin position="95"/>
        <end position="116"/>
    </location>
</feature>
<dbReference type="KEGG" id="tpla:ElP_37860"/>
<accession>A0A518H4Y8</accession>
<gene>
    <name evidence="2" type="ORF">ElP_37860</name>
</gene>
<dbReference type="RefSeq" id="WP_145271768.1">
    <property type="nucleotide sequence ID" value="NZ_CP036426.1"/>
</dbReference>
<keyword evidence="1" id="KW-1133">Transmembrane helix</keyword>